<name>A0A6C0KYI4_9ZZZZ</name>
<sequence>MGYTIFWDQLRFSDFTYENVCTVVPRVINVKFCRESWGFSVGDSDEECVAIERSPTTITYVKTNRDPYSIDVMKTLIVMVEFGAAYRLGHDDPSMALYLKALNEVHAIHPLVSYEQQKTYFLDAERRHRLADT</sequence>
<reference evidence="1" key="1">
    <citation type="journal article" date="2020" name="Nature">
        <title>Giant virus diversity and host interactions through global metagenomics.</title>
        <authorList>
            <person name="Schulz F."/>
            <person name="Roux S."/>
            <person name="Paez-Espino D."/>
            <person name="Jungbluth S."/>
            <person name="Walsh D.A."/>
            <person name="Denef V.J."/>
            <person name="McMahon K.D."/>
            <person name="Konstantinidis K.T."/>
            <person name="Eloe-Fadrosh E.A."/>
            <person name="Kyrpides N.C."/>
            <person name="Woyke T."/>
        </authorList>
    </citation>
    <scope>NUCLEOTIDE SEQUENCE</scope>
    <source>
        <strain evidence="1">GVMAG-S-3300013286-35</strain>
    </source>
</reference>
<protein>
    <submittedName>
        <fullName evidence="1">Uncharacterized protein</fullName>
    </submittedName>
</protein>
<dbReference type="AlphaFoldDB" id="A0A6C0KYI4"/>
<evidence type="ECO:0000313" key="1">
    <source>
        <dbReference type="EMBL" id="QHU21730.1"/>
    </source>
</evidence>
<dbReference type="EMBL" id="MN740992">
    <property type="protein sequence ID" value="QHU21730.1"/>
    <property type="molecule type" value="Genomic_DNA"/>
</dbReference>
<accession>A0A6C0KYI4</accession>
<organism evidence="1">
    <name type="scientific">viral metagenome</name>
    <dbReference type="NCBI Taxonomy" id="1070528"/>
    <lineage>
        <taxon>unclassified sequences</taxon>
        <taxon>metagenomes</taxon>
        <taxon>organismal metagenomes</taxon>
    </lineage>
</organism>
<proteinExistence type="predicted"/>